<dbReference type="STRING" id="4955.A0A1G4MJK2"/>
<dbReference type="Proteomes" id="UP000190831">
    <property type="component" value="Chromosome H"/>
</dbReference>
<evidence type="ECO:0000256" key="1">
    <source>
        <dbReference type="SAM" id="MobiDB-lite"/>
    </source>
</evidence>
<name>A0A1G4MJK2_LACFM</name>
<dbReference type="AlphaFoldDB" id="A0A1G4MJK2"/>
<feature type="compositionally biased region" description="Low complexity" evidence="1">
    <location>
        <begin position="45"/>
        <end position="57"/>
    </location>
</feature>
<keyword evidence="3" id="KW-1185">Reference proteome</keyword>
<feature type="region of interest" description="Disordered" evidence="1">
    <location>
        <begin position="41"/>
        <end position="60"/>
    </location>
</feature>
<evidence type="ECO:0000313" key="2">
    <source>
        <dbReference type="EMBL" id="SCW03985.1"/>
    </source>
</evidence>
<dbReference type="OMA" id="SYGTHKY"/>
<organism evidence="2 3">
    <name type="scientific">Lachancea fermentati</name>
    <name type="common">Zygosaccharomyces fermentati</name>
    <dbReference type="NCBI Taxonomy" id="4955"/>
    <lineage>
        <taxon>Eukaryota</taxon>
        <taxon>Fungi</taxon>
        <taxon>Dikarya</taxon>
        <taxon>Ascomycota</taxon>
        <taxon>Saccharomycotina</taxon>
        <taxon>Saccharomycetes</taxon>
        <taxon>Saccharomycetales</taxon>
        <taxon>Saccharomycetaceae</taxon>
        <taxon>Lachancea</taxon>
    </lineage>
</organism>
<proteinExistence type="predicted"/>
<protein>
    <submittedName>
        <fullName evidence="2">LAFE_0H03378g1_1</fullName>
    </submittedName>
</protein>
<sequence length="107" mass="10946">MKLSTVAVTTLAAGSVANAHKDHGSKTTTITLTSNTHTYGRFNKTKASSTSSSTGTHKYGKFNKTINPTATVYVKDSANGAPSNFGPQKALALTMGGAVVAGALMLL</sequence>
<dbReference type="OrthoDB" id="4094978at2759"/>
<dbReference type="EMBL" id="LT598491">
    <property type="protein sequence ID" value="SCW03985.1"/>
    <property type="molecule type" value="Genomic_DNA"/>
</dbReference>
<gene>
    <name evidence="2" type="ORF">LAFE_0H03378G</name>
</gene>
<reference evidence="2 3" key="1">
    <citation type="submission" date="2016-03" db="EMBL/GenBank/DDBJ databases">
        <authorList>
            <person name="Devillers H."/>
        </authorList>
    </citation>
    <scope>NUCLEOTIDE SEQUENCE [LARGE SCALE GENOMIC DNA]</scope>
    <source>
        <strain evidence="2">CBS 6772</strain>
    </source>
</reference>
<accession>A0A1G4MJK2</accession>
<evidence type="ECO:0000313" key="3">
    <source>
        <dbReference type="Proteomes" id="UP000190831"/>
    </source>
</evidence>